<evidence type="ECO:0000313" key="1">
    <source>
        <dbReference type="EMBL" id="SCM58872.1"/>
    </source>
</evidence>
<sequence>MNRALLTILLTFAGIYFAKAQSAVEERYLGSWMFMEVHHDIANRAYLTVYMENDVYQFRSLNCRYARFSAGYNFLPWLKTGVNYVPVSEPDRWRHYLEGDLMGILKSGDFKVSLRERYRYRLTGEGTHELRSRLKLAYDIPESKLSPYIAIELFTWATGGKRPVTIWHVPAISPTICSWSGTISIIPSTVCRLNISLAWDSISSCDRQELLSAIQVVLR</sequence>
<protein>
    <recommendedName>
        <fullName evidence="3">DUF2490 domain-containing protein</fullName>
    </recommendedName>
</protein>
<name>A0A1G4G8J4_9BACT</name>
<dbReference type="AlphaFoldDB" id="A0A1G4G8J4"/>
<dbReference type="EMBL" id="LT608328">
    <property type="protein sequence ID" value="SCM58872.1"/>
    <property type="molecule type" value="Genomic_DNA"/>
</dbReference>
<accession>A0A1G4G8J4</accession>
<gene>
    <name evidence="1" type="ORF">ING2E5A_2056</name>
</gene>
<evidence type="ECO:0008006" key="3">
    <source>
        <dbReference type="Google" id="ProtNLM"/>
    </source>
</evidence>
<dbReference type="RefSeq" id="WP_083373288.1">
    <property type="nucleotide sequence ID" value="NZ_LT608328.1"/>
</dbReference>
<keyword evidence="2" id="KW-1185">Reference proteome</keyword>
<dbReference type="Proteomes" id="UP000178485">
    <property type="component" value="Chromosome i"/>
</dbReference>
<proteinExistence type="predicted"/>
<reference evidence="1 2" key="1">
    <citation type="submission" date="2016-08" db="EMBL/GenBank/DDBJ databases">
        <authorList>
            <person name="Seilhamer J.J."/>
        </authorList>
    </citation>
    <scope>NUCLEOTIDE SEQUENCE [LARGE SCALE GENOMIC DNA]</scope>
    <source>
        <strain evidence="1">ING2-E5A</strain>
    </source>
</reference>
<dbReference type="KEGG" id="pmuc:ING2E5A_2056"/>
<organism evidence="1 2">
    <name type="scientific">Petrimonas mucosa</name>
    <dbReference type="NCBI Taxonomy" id="1642646"/>
    <lineage>
        <taxon>Bacteria</taxon>
        <taxon>Pseudomonadati</taxon>
        <taxon>Bacteroidota</taxon>
        <taxon>Bacteroidia</taxon>
        <taxon>Bacteroidales</taxon>
        <taxon>Dysgonomonadaceae</taxon>
        <taxon>Petrimonas</taxon>
    </lineage>
</organism>
<evidence type="ECO:0000313" key="2">
    <source>
        <dbReference type="Proteomes" id="UP000178485"/>
    </source>
</evidence>